<dbReference type="Pfam" id="PF00496">
    <property type="entry name" value="SBP_bac_5"/>
    <property type="match status" value="1"/>
</dbReference>
<organism evidence="5 6">
    <name type="scientific">Psychroflexus aurantiacus</name>
    <dbReference type="NCBI Taxonomy" id="2709310"/>
    <lineage>
        <taxon>Bacteria</taxon>
        <taxon>Pseudomonadati</taxon>
        <taxon>Bacteroidota</taxon>
        <taxon>Flavobacteriia</taxon>
        <taxon>Flavobacteriales</taxon>
        <taxon>Flavobacteriaceae</taxon>
        <taxon>Psychroflexus</taxon>
    </lineage>
</organism>
<feature type="domain" description="Solute-binding protein family 5" evidence="4">
    <location>
        <begin position="63"/>
        <end position="436"/>
    </location>
</feature>
<comment type="caution">
    <text evidence="5">The sequence shown here is derived from an EMBL/GenBank/DDBJ whole genome shotgun (WGS) entry which is preliminary data.</text>
</comment>
<dbReference type="Gene3D" id="3.10.105.10">
    <property type="entry name" value="Dipeptide-binding Protein, Domain 3"/>
    <property type="match status" value="1"/>
</dbReference>
<dbReference type="InterPro" id="IPR030678">
    <property type="entry name" value="Peptide/Ni-bd"/>
</dbReference>
<dbReference type="GO" id="GO:0030288">
    <property type="term" value="C:outer membrane-bounded periplasmic space"/>
    <property type="evidence" value="ECO:0007669"/>
    <property type="project" value="UniProtKB-ARBA"/>
</dbReference>
<reference evidence="5 6" key="1">
    <citation type="submission" date="2020-02" db="EMBL/GenBank/DDBJ databases">
        <title>Flavobacteriaceae Psychroflexus bacterium YR1-1, complete genome.</title>
        <authorList>
            <person name="Li Y."/>
            <person name="Wu S."/>
        </authorList>
    </citation>
    <scope>NUCLEOTIDE SEQUENCE [LARGE SCALE GENOMIC DNA]</scope>
    <source>
        <strain evidence="5 6">YR1-1</strain>
    </source>
</reference>
<dbReference type="SUPFAM" id="SSF53850">
    <property type="entry name" value="Periplasmic binding protein-like II"/>
    <property type="match status" value="1"/>
</dbReference>
<dbReference type="PANTHER" id="PTHR30290">
    <property type="entry name" value="PERIPLASMIC BINDING COMPONENT OF ABC TRANSPORTER"/>
    <property type="match status" value="1"/>
</dbReference>
<accession>A0A6B3R5L5</accession>
<keyword evidence="3" id="KW-0732">Signal</keyword>
<name>A0A6B3R5L5_9FLAO</name>
<dbReference type="Proteomes" id="UP000478505">
    <property type="component" value="Unassembled WGS sequence"/>
</dbReference>
<dbReference type="InterPro" id="IPR000914">
    <property type="entry name" value="SBP_5_dom"/>
</dbReference>
<dbReference type="EMBL" id="JAAIKD010000004">
    <property type="protein sequence ID" value="NEV94305.1"/>
    <property type="molecule type" value="Genomic_DNA"/>
</dbReference>
<gene>
    <name evidence="5" type="ORF">G3567_09130</name>
</gene>
<evidence type="ECO:0000259" key="4">
    <source>
        <dbReference type="Pfam" id="PF00496"/>
    </source>
</evidence>
<dbReference type="GO" id="GO:0015833">
    <property type="term" value="P:peptide transport"/>
    <property type="evidence" value="ECO:0007669"/>
    <property type="project" value="TreeGrafter"/>
</dbReference>
<evidence type="ECO:0000313" key="5">
    <source>
        <dbReference type="EMBL" id="NEV94305.1"/>
    </source>
</evidence>
<protein>
    <submittedName>
        <fullName evidence="5">ABC transporter substrate-binding protein</fullName>
    </submittedName>
</protein>
<evidence type="ECO:0000256" key="3">
    <source>
        <dbReference type="ARBA" id="ARBA00022729"/>
    </source>
</evidence>
<evidence type="ECO:0000256" key="1">
    <source>
        <dbReference type="ARBA" id="ARBA00005695"/>
    </source>
</evidence>
<sequence>MNLLLLTSCTDSDVSDRDHLVFRYNEHANITSLDPAFAKDQRNIWPAHQLYNSLVKLDKNLSIEGDIARSWTISEDGLTYQFELRDDVFFHKHPVFGKDSTRLVVASDVEYSLKRLTDPQVASPGSWVMSDVKRIEALNDSLIQIELKQKFPAFLGLLTSKFCSVLPVEMDQLDFQTSPLGTGPFKFKRWEIGEKLVLRKNNLYFKTDAEGNALPYLEAVAISFLPDKQSEFLAFVQGKLDFLSGLDPSYKDELITVDGELSTKFETDIAMEKSPYLNTEYLGFYLDADSKEMKSKAFRLAINYAFDRDKMIKYLRNNIGIPAHRGFIPEGLSGRAHIQGYTFQPEKARKLIQKFKDETGIKDPKLIISTNPSYIDLVEFIQKEVQRIGVEVEIDVMPPSTIRQKRSAGQLETFRASWIADYPDAINYLSLFYSANFSPNGPNYTHFKNETYDRLYEEALSLTKDSLRYELYAKMDSLLIEEAPVVPLYYDEVVRFRSKAVKGLGINPFNLLDLSEVKKTR</sequence>
<keyword evidence="6" id="KW-1185">Reference proteome</keyword>
<dbReference type="Gene3D" id="3.90.76.10">
    <property type="entry name" value="Dipeptide-binding Protein, Domain 1"/>
    <property type="match status" value="1"/>
</dbReference>
<dbReference type="GO" id="GO:1904680">
    <property type="term" value="F:peptide transmembrane transporter activity"/>
    <property type="evidence" value="ECO:0007669"/>
    <property type="project" value="TreeGrafter"/>
</dbReference>
<keyword evidence="2" id="KW-0813">Transport</keyword>
<dbReference type="Gene3D" id="3.40.190.10">
    <property type="entry name" value="Periplasmic binding protein-like II"/>
    <property type="match status" value="1"/>
</dbReference>
<evidence type="ECO:0000313" key="6">
    <source>
        <dbReference type="Proteomes" id="UP000478505"/>
    </source>
</evidence>
<dbReference type="CDD" id="cd00995">
    <property type="entry name" value="PBP2_NikA_DppA_OppA_like"/>
    <property type="match status" value="1"/>
</dbReference>
<dbReference type="AlphaFoldDB" id="A0A6B3R5L5"/>
<evidence type="ECO:0000256" key="2">
    <source>
        <dbReference type="ARBA" id="ARBA00022448"/>
    </source>
</evidence>
<dbReference type="PANTHER" id="PTHR30290:SF9">
    <property type="entry name" value="OLIGOPEPTIDE-BINDING PROTEIN APPA"/>
    <property type="match status" value="1"/>
</dbReference>
<comment type="similarity">
    <text evidence="1">Belongs to the bacterial solute-binding protein 5 family.</text>
</comment>
<dbReference type="GO" id="GO:0043190">
    <property type="term" value="C:ATP-binding cassette (ABC) transporter complex"/>
    <property type="evidence" value="ECO:0007669"/>
    <property type="project" value="InterPro"/>
</dbReference>
<dbReference type="PIRSF" id="PIRSF002741">
    <property type="entry name" value="MppA"/>
    <property type="match status" value="1"/>
</dbReference>
<dbReference type="InterPro" id="IPR039424">
    <property type="entry name" value="SBP_5"/>
</dbReference>
<proteinExistence type="inferred from homology"/>